<name>A0ABQ6G1L8_9CHLR</name>
<proteinExistence type="predicted"/>
<evidence type="ECO:0000313" key="1">
    <source>
        <dbReference type="EMBL" id="GLV59785.1"/>
    </source>
</evidence>
<evidence type="ECO:0000313" key="2">
    <source>
        <dbReference type="Proteomes" id="UP001344906"/>
    </source>
</evidence>
<accession>A0ABQ6G1L8</accession>
<reference evidence="1 2" key="1">
    <citation type="submission" date="2023-02" db="EMBL/GenBank/DDBJ databases">
        <title>Dictyobacter halimunensis sp. nov., a new member of the class Ktedonobacteria from forest soil in a geothermal area.</title>
        <authorList>
            <person name="Rachmania M.K."/>
            <person name="Ningsih F."/>
            <person name="Sakai Y."/>
            <person name="Yabe S."/>
            <person name="Yokota A."/>
            <person name="Sjamsuridzal W."/>
        </authorList>
    </citation>
    <scope>NUCLEOTIDE SEQUENCE [LARGE SCALE GENOMIC DNA]</scope>
    <source>
        <strain evidence="1 2">S3.2.2.5</strain>
    </source>
</reference>
<organism evidence="1 2">
    <name type="scientific">Dictyobacter halimunensis</name>
    <dbReference type="NCBI Taxonomy" id="3026934"/>
    <lineage>
        <taxon>Bacteria</taxon>
        <taxon>Bacillati</taxon>
        <taxon>Chloroflexota</taxon>
        <taxon>Ktedonobacteria</taxon>
        <taxon>Ktedonobacterales</taxon>
        <taxon>Dictyobacteraceae</taxon>
        <taxon>Dictyobacter</taxon>
    </lineage>
</organism>
<gene>
    <name evidence="1" type="ORF">KDH_66090</name>
</gene>
<comment type="caution">
    <text evidence="1">The sequence shown here is derived from an EMBL/GenBank/DDBJ whole genome shotgun (WGS) entry which is preliminary data.</text>
</comment>
<dbReference type="Proteomes" id="UP001344906">
    <property type="component" value="Unassembled WGS sequence"/>
</dbReference>
<protein>
    <submittedName>
        <fullName evidence="1">Uncharacterized protein</fullName>
    </submittedName>
</protein>
<dbReference type="EMBL" id="BSRI01000002">
    <property type="protein sequence ID" value="GLV59785.1"/>
    <property type="molecule type" value="Genomic_DNA"/>
</dbReference>
<sequence>MLALLKEQHICSPAAIFVGNAQNEARGEAYDQAAREGTLVQASQHIIPNAPESMLRLTRDVIDGKEQHAETLWYCGDDVAAFLQALRQLPLREKDICVCFPFLSNALAHDCGWDKGAVLYALTQPYVIDFMDVLDTTARPLIDYPVSDFFTLSSFCAGGFSDEEHNALEPLLQRYWSFDLDLKQT</sequence>
<keyword evidence="2" id="KW-1185">Reference proteome</keyword>